<dbReference type="PANTHER" id="PTHR45650">
    <property type="entry name" value="GDSL-LIKE LIPASE/ACYLHYDROLASE-RELATED"/>
    <property type="match status" value="1"/>
</dbReference>
<dbReference type="Proteomes" id="UP000087766">
    <property type="component" value="Chromosome 10"/>
</dbReference>
<reference evidence="10" key="2">
    <citation type="submission" date="2025-08" db="UniProtKB">
        <authorList>
            <consortium name="RefSeq"/>
        </authorList>
    </citation>
    <scope>IDENTIFICATION</scope>
    <source>
        <tissue evidence="10">Leaf</tissue>
    </source>
</reference>
<reference evidence="9" key="1">
    <citation type="journal article" date="2014" name="Nat. Commun.">
        <title>Genome sequence of mungbean and insights into evolution within Vigna species.</title>
        <authorList>
            <person name="Kang Y.J."/>
            <person name="Kim S.K."/>
            <person name="Kim M.Y."/>
            <person name="Lestari P."/>
            <person name="Kim K.H."/>
            <person name="Ha B.K."/>
            <person name="Jun T.H."/>
            <person name="Hwang W.J."/>
            <person name="Lee T."/>
            <person name="Lee J."/>
            <person name="Shim S."/>
            <person name="Yoon M.Y."/>
            <person name="Jang Y.E."/>
            <person name="Han K.S."/>
            <person name="Taeprayoon P."/>
            <person name="Yoon N."/>
            <person name="Somta P."/>
            <person name="Tanya P."/>
            <person name="Kim K.S."/>
            <person name="Gwag J.G."/>
            <person name="Moon J.K."/>
            <person name="Lee Y.H."/>
            <person name="Park B.S."/>
            <person name="Bombarely A."/>
            <person name="Doyle J.J."/>
            <person name="Jackson S.A."/>
            <person name="Schafleitner R."/>
            <person name="Srinives P."/>
            <person name="Varshney R.K."/>
            <person name="Lee S.H."/>
        </authorList>
    </citation>
    <scope>NUCLEOTIDE SEQUENCE [LARGE SCALE GENOMIC DNA]</scope>
    <source>
        <strain evidence="9">cv. VC1973A</strain>
    </source>
</reference>
<evidence type="ECO:0000313" key="10">
    <source>
        <dbReference type="RefSeq" id="XP_014518175.1"/>
    </source>
</evidence>
<dbReference type="RefSeq" id="XP_014518175.1">
    <property type="nucleotide sequence ID" value="XM_014662689.1"/>
</dbReference>
<proteinExistence type="inferred from homology"/>
<keyword evidence="6" id="KW-0442">Lipid degradation</keyword>
<dbReference type="OrthoDB" id="1683520at2759"/>
<keyword evidence="9" id="KW-1185">Reference proteome</keyword>
<keyword evidence="4 8" id="KW-0732">Signal</keyword>
<dbReference type="InterPro" id="IPR035669">
    <property type="entry name" value="SGNH_plant_lipase-like"/>
</dbReference>
<protein>
    <submittedName>
        <fullName evidence="10">GDSL esterase/lipase At1g29670</fullName>
    </submittedName>
</protein>
<accession>A0A1S3VIR0</accession>
<dbReference type="KEGG" id="vra:106775547"/>
<dbReference type="InterPro" id="IPR051238">
    <property type="entry name" value="GDSL_esterase/lipase"/>
</dbReference>
<feature type="chain" id="PRO_5010291924" evidence="8">
    <location>
        <begin position="28"/>
        <end position="348"/>
    </location>
</feature>
<dbReference type="CDD" id="cd01837">
    <property type="entry name" value="SGNH_plant_lipase_like"/>
    <property type="match status" value="1"/>
</dbReference>
<dbReference type="PANTHER" id="PTHR45650:SF75">
    <property type="entry name" value="GDSL-LIKE LIPASE_ACYLHYDROLASE"/>
    <property type="match status" value="1"/>
</dbReference>
<dbReference type="Gene3D" id="3.40.50.1110">
    <property type="entry name" value="SGNH hydrolase"/>
    <property type="match status" value="1"/>
</dbReference>
<dbReference type="InterPro" id="IPR001087">
    <property type="entry name" value="GDSL"/>
</dbReference>
<evidence type="ECO:0000256" key="1">
    <source>
        <dbReference type="ARBA" id="ARBA00004613"/>
    </source>
</evidence>
<name>A0A1S3VIR0_VIGRR</name>
<dbReference type="AlphaFoldDB" id="A0A1S3VIR0"/>
<gene>
    <name evidence="10" type="primary">LOC106775547</name>
</gene>
<dbReference type="SUPFAM" id="SSF52266">
    <property type="entry name" value="SGNH hydrolase"/>
    <property type="match status" value="1"/>
</dbReference>
<dbReference type="GeneID" id="106775547"/>
<keyword evidence="7" id="KW-0443">Lipid metabolism</keyword>
<evidence type="ECO:0000256" key="4">
    <source>
        <dbReference type="ARBA" id="ARBA00022729"/>
    </source>
</evidence>
<dbReference type="GO" id="GO:0016788">
    <property type="term" value="F:hydrolase activity, acting on ester bonds"/>
    <property type="evidence" value="ECO:0007669"/>
    <property type="project" value="InterPro"/>
</dbReference>
<dbReference type="GO" id="GO:0016042">
    <property type="term" value="P:lipid catabolic process"/>
    <property type="evidence" value="ECO:0007669"/>
    <property type="project" value="UniProtKB-KW"/>
</dbReference>
<feature type="signal peptide" evidence="8">
    <location>
        <begin position="1"/>
        <end position="27"/>
    </location>
</feature>
<comment type="subcellular location">
    <subcellularLocation>
        <location evidence="1">Secreted</location>
    </subcellularLocation>
</comment>
<comment type="similarity">
    <text evidence="2">Belongs to the 'GDSL' lipolytic enzyme family.</text>
</comment>
<evidence type="ECO:0000256" key="8">
    <source>
        <dbReference type="SAM" id="SignalP"/>
    </source>
</evidence>
<evidence type="ECO:0000256" key="6">
    <source>
        <dbReference type="ARBA" id="ARBA00022963"/>
    </source>
</evidence>
<dbReference type="GO" id="GO:0005576">
    <property type="term" value="C:extracellular region"/>
    <property type="evidence" value="ECO:0007669"/>
    <property type="project" value="UniProtKB-SubCell"/>
</dbReference>
<evidence type="ECO:0000256" key="3">
    <source>
        <dbReference type="ARBA" id="ARBA00022525"/>
    </source>
</evidence>
<keyword evidence="3" id="KW-0964">Secreted</keyword>
<evidence type="ECO:0000256" key="5">
    <source>
        <dbReference type="ARBA" id="ARBA00022801"/>
    </source>
</evidence>
<evidence type="ECO:0000256" key="7">
    <source>
        <dbReference type="ARBA" id="ARBA00023098"/>
    </source>
</evidence>
<keyword evidence="5" id="KW-0378">Hydrolase</keyword>
<dbReference type="InterPro" id="IPR036514">
    <property type="entry name" value="SGNH_hydro_sf"/>
</dbReference>
<organism evidence="9 10">
    <name type="scientific">Vigna radiata var. radiata</name>
    <name type="common">Mung bean</name>
    <name type="synonym">Phaseolus aureus</name>
    <dbReference type="NCBI Taxonomy" id="3916"/>
    <lineage>
        <taxon>Eukaryota</taxon>
        <taxon>Viridiplantae</taxon>
        <taxon>Streptophyta</taxon>
        <taxon>Embryophyta</taxon>
        <taxon>Tracheophyta</taxon>
        <taxon>Spermatophyta</taxon>
        <taxon>Magnoliopsida</taxon>
        <taxon>eudicotyledons</taxon>
        <taxon>Gunneridae</taxon>
        <taxon>Pentapetalae</taxon>
        <taxon>rosids</taxon>
        <taxon>fabids</taxon>
        <taxon>Fabales</taxon>
        <taxon>Fabaceae</taxon>
        <taxon>Papilionoideae</taxon>
        <taxon>50 kb inversion clade</taxon>
        <taxon>NPAAA clade</taxon>
        <taxon>indigoferoid/millettioid clade</taxon>
        <taxon>Phaseoleae</taxon>
        <taxon>Vigna</taxon>
    </lineage>
</organism>
<dbReference type="Pfam" id="PF00657">
    <property type="entry name" value="Lipase_GDSL"/>
    <property type="match status" value="1"/>
</dbReference>
<sequence>MKAKIKLLLVLSLLLAANCMQHYFVHAEPLVPCLFAFGDSLTDCGNNNNRATLGRVNFLPYGIDFPQGPTGRFTNGRTSLDFISELLGFLKFIPPHADTSGSDILMGVNYASGGAGIRPESGMVGGNNIDLENQVRNHRAIFSEISEKLGGSENAKEYLNKCLYYVNIGNNDYLFNYFLFSIYLTRLFYTPQQYADNLLVRLFKYIQELHDDFGARKFVVVGVADIGCVPATTHQTNGSCVEEMSDAVSIFNDKLKSRVDQFNNHSSTHSKSIFVPSFDRSIFPAFPVANAPCCPTPCLPNRTPCQNRSNYMFWDETHPSEDANRITAQRSSNDIMRLVQSSIQTTTP</sequence>
<evidence type="ECO:0000313" key="9">
    <source>
        <dbReference type="Proteomes" id="UP000087766"/>
    </source>
</evidence>
<evidence type="ECO:0000256" key="2">
    <source>
        <dbReference type="ARBA" id="ARBA00008668"/>
    </source>
</evidence>